<evidence type="ECO:0000256" key="2">
    <source>
        <dbReference type="ARBA" id="ARBA00023125"/>
    </source>
</evidence>
<feature type="region of interest" description="Disordered" evidence="4">
    <location>
        <begin position="315"/>
        <end position="337"/>
    </location>
</feature>
<dbReference type="PROSITE" id="PS01124">
    <property type="entry name" value="HTH_ARAC_FAMILY_2"/>
    <property type="match status" value="1"/>
</dbReference>
<gene>
    <name evidence="6" type="ORF">SAMN05192563_1003165</name>
</gene>
<dbReference type="GO" id="GO:0003700">
    <property type="term" value="F:DNA-binding transcription factor activity"/>
    <property type="evidence" value="ECO:0007669"/>
    <property type="project" value="InterPro"/>
</dbReference>
<evidence type="ECO:0000256" key="4">
    <source>
        <dbReference type="SAM" id="MobiDB-lite"/>
    </source>
</evidence>
<protein>
    <submittedName>
        <fullName evidence="6">Transcriptional regulator, AraC family</fullName>
    </submittedName>
</protein>
<dbReference type="InterPro" id="IPR035418">
    <property type="entry name" value="AraC-bd_2"/>
</dbReference>
<dbReference type="AlphaFoldDB" id="A0A1I7A8I4"/>
<dbReference type="PANTHER" id="PTHR46796">
    <property type="entry name" value="HTH-TYPE TRANSCRIPTIONAL ACTIVATOR RHAS-RELATED"/>
    <property type="match status" value="1"/>
</dbReference>
<dbReference type="PANTHER" id="PTHR46796:SF6">
    <property type="entry name" value="ARAC SUBFAMILY"/>
    <property type="match status" value="1"/>
</dbReference>
<keyword evidence="3" id="KW-0804">Transcription</keyword>
<dbReference type="InterPro" id="IPR018062">
    <property type="entry name" value="HTH_AraC-typ_CS"/>
</dbReference>
<dbReference type="GO" id="GO:0043565">
    <property type="term" value="F:sequence-specific DNA binding"/>
    <property type="evidence" value="ECO:0007669"/>
    <property type="project" value="InterPro"/>
</dbReference>
<dbReference type="Pfam" id="PF12833">
    <property type="entry name" value="HTH_18"/>
    <property type="match status" value="1"/>
</dbReference>
<dbReference type="InterPro" id="IPR009057">
    <property type="entry name" value="Homeodomain-like_sf"/>
</dbReference>
<reference evidence="6 7" key="1">
    <citation type="submission" date="2016-10" db="EMBL/GenBank/DDBJ databases">
        <authorList>
            <person name="de Groot N.N."/>
        </authorList>
    </citation>
    <scope>NUCLEOTIDE SEQUENCE [LARGE SCALE GENOMIC DNA]</scope>
    <source>
        <strain evidence="6 7">LMG 27731</strain>
    </source>
</reference>
<dbReference type="Proteomes" id="UP000198844">
    <property type="component" value="Unassembled WGS sequence"/>
</dbReference>
<evidence type="ECO:0000259" key="5">
    <source>
        <dbReference type="PROSITE" id="PS01124"/>
    </source>
</evidence>
<dbReference type="InterPro" id="IPR018060">
    <property type="entry name" value="HTH_AraC"/>
</dbReference>
<sequence length="337" mass="38662">MAELSRPDVHRFSTRDAPADERFDAWVASSTFCDFAAVYRSDIPFDAHREHVQIGPFVLARRTWRHPDASVSYDARRTAARIRADQRDVLSFSLQLNGSVALRSDGFASIKPPGELYVLDFGRVFERVITPGSEISLSVPRDLCPADADPWHGRSLTRGMASLFGHYLSHLYHTLPRLTARDLPHVAQATMHLLTATLLPGRDALIAANEPIQNVLMERVQRYIDTHLLRPDLTVDLICRDIGISRATLYRLFDHTGGIMREIRHRRLYRVHQVLSTPGRPWERIRDVALRHGFIDEKYFMRIFKAQFGHTPREAFERRQRLDEPGKFTQDSTNGDT</sequence>
<dbReference type="InterPro" id="IPR050204">
    <property type="entry name" value="AraC_XylS_family_regulators"/>
</dbReference>
<dbReference type="EMBL" id="FPBH01000003">
    <property type="protein sequence ID" value="SFT71160.1"/>
    <property type="molecule type" value="Genomic_DNA"/>
</dbReference>
<dbReference type="PROSITE" id="PS00041">
    <property type="entry name" value="HTH_ARAC_FAMILY_1"/>
    <property type="match status" value="1"/>
</dbReference>
<keyword evidence="2" id="KW-0238">DNA-binding</keyword>
<feature type="domain" description="HTH araC/xylS-type" evidence="5">
    <location>
        <begin position="218"/>
        <end position="318"/>
    </location>
</feature>
<feature type="compositionally biased region" description="Basic and acidic residues" evidence="4">
    <location>
        <begin position="315"/>
        <end position="326"/>
    </location>
</feature>
<keyword evidence="1" id="KW-0805">Transcription regulation</keyword>
<dbReference type="SUPFAM" id="SSF46689">
    <property type="entry name" value="Homeodomain-like"/>
    <property type="match status" value="1"/>
</dbReference>
<proteinExistence type="predicted"/>
<evidence type="ECO:0000313" key="6">
    <source>
        <dbReference type="EMBL" id="SFT71160.1"/>
    </source>
</evidence>
<organism evidence="6 7">
    <name type="scientific">Paraburkholderia aspalathi</name>
    <dbReference type="NCBI Taxonomy" id="1324617"/>
    <lineage>
        <taxon>Bacteria</taxon>
        <taxon>Pseudomonadati</taxon>
        <taxon>Pseudomonadota</taxon>
        <taxon>Betaproteobacteria</taxon>
        <taxon>Burkholderiales</taxon>
        <taxon>Burkholderiaceae</taxon>
        <taxon>Paraburkholderia</taxon>
    </lineage>
</organism>
<evidence type="ECO:0000313" key="7">
    <source>
        <dbReference type="Proteomes" id="UP000198844"/>
    </source>
</evidence>
<evidence type="ECO:0000256" key="1">
    <source>
        <dbReference type="ARBA" id="ARBA00023015"/>
    </source>
</evidence>
<accession>A0A1I7A8I4</accession>
<name>A0A1I7A8I4_9BURK</name>
<dbReference type="RefSeq" id="WP_167378313.1">
    <property type="nucleotide sequence ID" value="NZ_FPBH01000003.1"/>
</dbReference>
<dbReference type="Pfam" id="PF14525">
    <property type="entry name" value="AraC_binding_2"/>
    <property type="match status" value="1"/>
</dbReference>
<dbReference type="SMART" id="SM00342">
    <property type="entry name" value="HTH_ARAC"/>
    <property type="match status" value="1"/>
</dbReference>
<evidence type="ECO:0000256" key="3">
    <source>
        <dbReference type="ARBA" id="ARBA00023163"/>
    </source>
</evidence>
<dbReference type="Gene3D" id="1.10.10.60">
    <property type="entry name" value="Homeodomain-like"/>
    <property type="match status" value="1"/>
</dbReference>